<accession>A0A143WQU3</accession>
<evidence type="ECO:0000256" key="1">
    <source>
        <dbReference type="ARBA" id="ARBA00010605"/>
    </source>
</evidence>
<dbReference type="KEGG" id="cmik:PMARG_ME00222"/>
<dbReference type="InterPro" id="IPR036791">
    <property type="entry name" value="Ribosomal_bL9_C_sf"/>
</dbReference>
<evidence type="ECO:0000256" key="4">
    <source>
        <dbReference type="ARBA" id="ARBA00022980"/>
    </source>
</evidence>
<dbReference type="InterPro" id="IPR009027">
    <property type="entry name" value="Ribosomal_bL9/RNase_H1_N"/>
</dbReference>
<dbReference type="InterPro" id="IPR000244">
    <property type="entry name" value="Ribosomal_bL9"/>
</dbReference>
<evidence type="ECO:0000256" key="5">
    <source>
        <dbReference type="ARBA" id="ARBA00023274"/>
    </source>
</evidence>
<dbReference type="EMBL" id="LN999831">
    <property type="protein sequence ID" value="CUX95927.1"/>
    <property type="molecule type" value="Genomic_DNA"/>
</dbReference>
<dbReference type="InterPro" id="IPR036935">
    <property type="entry name" value="Ribosomal_bL9_N_sf"/>
</dbReference>
<dbReference type="Pfam" id="PF03948">
    <property type="entry name" value="Ribosomal_L9_C"/>
    <property type="match status" value="1"/>
</dbReference>
<dbReference type="Gene3D" id="3.10.430.100">
    <property type="entry name" value="Ribosomal protein L9, C-terminal domain"/>
    <property type="match status" value="1"/>
</dbReference>
<dbReference type="Proteomes" id="UP000095697">
    <property type="component" value="Chromosome I"/>
</dbReference>
<evidence type="ECO:0000256" key="2">
    <source>
        <dbReference type="ARBA" id="ARBA00022730"/>
    </source>
</evidence>
<evidence type="ECO:0000256" key="6">
    <source>
        <dbReference type="ARBA" id="ARBA00035292"/>
    </source>
</evidence>
<evidence type="ECO:0000256" key="3">
    <source>
        <dbReference type="ARBA" id="ARBA00022884"/>
    </source>
</evidence>
<dbReference type="SUPFAM" id="SSF55658">
    <property type="entry name" value="L9 N-domain-like"/>
    <property type="match status" value="1"/>
</dbReference>
<dbReference type="Pfam" id="PF01281">
    <property type="entry name" value="Ribosomal_L9_N"/>
    <property type="match status" value="1"/>
</dbReference>
<dbReference type="AlphaFoldDB" id="A0A143WQU3"/>
<name>A0A143WQU3_9ENTR</name>
<keyword evidence="4 7" id="KW-0689">Ribosomal protein</keyword>
<dbReference type="RefSeq" id="WP_067569411.1">
    <property type="nucleotide sequence ID" value="NZ_LN999831.1"/>
</dbReference>
<organism evidence="9 10">
    <name type="scientific">Candidatus Mikella endobia</name>
    <dbReference type="NCBI Taxonomy" id="1778264"/>
    <lineage>
        <taxon>Bacteria</taxon>
        <taxon>Pseudomonadati</taxon>
        <taxon>Pseudomonadota</taxon>
        <taxon>Gammaproteobacteria</taxon>
        <taxon>Enterobacterales</taxon>
        <taxon>Enterobacteriaceae</taxon>
        <taxon>Candidatus Mikella</taxon>
    </lineage>
</organism>
<comment type="similarity">
    <text evidence="1 7">Belongs to the bacterial ribosomal protein bL9 family.</text>
</comment>
<keyword evidence="10" id="KW-1185">Reference proteome</keyword>
<dbReference type="GO" id="GO:0003735">
    <property type="term" value="F:structural constituent of ribosome"/>
    <property type="evidence" value="ECO:0007669"/>
    <property type="project" value="InterPro"/>
</dbReference>
<feature type="domain" description="Ribosomal protein L9" evidence="8">
    <location>
        <begin position="13"/>
        <end position="40"/>
    </location>
</feature>
<evidence type="ECO:0000259" key="8">
    <source>
        <dbReference type="PROSITE" id="PS00651"/>
    </source>
</evidence>
<dbReference type="InterPro" id="IPR020069">
    <property type="entry name" value="Ribosomal_bL9_C"/>
</dbReference>
<dbReference type="GO" id="GO:0006412">
    <property type="term" value="P:translation"/>
    <property type="evidence" value="ECO:0007669"/>
    <property type="project" value="UniProtKB-UniRule"/>
</dbReference>
<dbReference type="PROSITE" id="PS00651">
    <property type="entry name" value="RIBOSOMAL_L9"/>
    <property type="match status" value="1"/>
</dbReference>
<sequence length="151" mass="16868">MQVILLVKVTTLGGLGDQVKVKTGYARNYLIPKGKAVPATKKNLEYFEARRTEFEAKMTVLRAADEERLIKIKKLNSITILSKVGKEGKLFGSIGTRDIANAISNYVGIKIAKKDIRLPNGILRYVGNYEVMIHIHDEIFTPLTVVIVPEK</sequence>
<dbReference type="GO" id="GO:1990904">
    <property type="term" value="C:ribonucleoprotein complex"/>
    <property type="evidence" value="ECO:0007669"/>
    <property type="project" value="UniProtKB-KW"/>
</dbReference>
<dbReference type="GO" id="GO:0019843">
    <property type="term" value="F:rRNA binding"/>
    <property type="evidence" value="ECO:0007669"/>
    <property type="project" value="UniProtKB-UniRule"/>
</dbReference>
<dbReference type="GO" id="GO:0005840">
    <property type="term" value="C:ribosome"/>
    <property type="evidence" value="ECO:0007669"/>
    <property type="project" value="UniProtKB-KW"/>
</dbReference>
<evidence type="ECO:0000256" key="7">
    <source>
        <dbReference type="HAMAP-Rule" id="MF_00503"/>
    </source>
</evidence>
<dbReference type="InterPro" id="IPR020594">
    <property type="entry name" value="Ribosomal_bL9_bac/chp"/>
</dbReference>
<proteinExistence type="inferred from homology"/>
<dbReference type="InterPro" id="IPR020070">
    <property type="entry name" value="Ribosomal_bL9_N"/>
</dbReference>
<dbReference type="STRING" id="1778264.PMARG_ME00222"/>
<dbReference type="OrthoDB" id="9788336at2"/>
<protein>
    <recommendedName>
        <fullName evidence="6 7">Large ribosomal subunit protein bL9</fullName>
    </recommendedName>
</protein>
<evidence type="ECO:0000313" key="10">
    <source>
        <dbReference type="Proteomes" id="UP000095697"/>
    </source>
</evidence>
<keyword evidence="2 7" id="KW-0699">rRNA-binding</keyword>
<keyword evidence="5 7" id="KW-0687">Ribonucleoprotein</keyword>
<keyword evidence="3 7" id="KW-0694">RNA-binding</keyword>
<dbReference type="SUPFAM" id="SSF55653">
    <property type="entry name" value="Ribosomal protein L9 C-domain"/>
    <property type="match status" value="1"/>
</dbReference>
<dbReference type="Gene3D" id="3.40.5.10">
    <property type="entry name" value="Ribosomal protein L9, N-terminal domain"/>
    <property type="match status" value="1"/>
</dbReference>
<gene>
    <name evidence="7 9" type="primary">rplI</name>
    <name evidence="9" type="ORF">PMARG_ME00222</name>
</gene>
<reference evidence="10" key="1">
    <citation type="submission" date="2016-01" db="EMBL/GenBank/DDBJ databases">
        <authorList>
            <person name="Husnik F."/>
        </authorList>
    </citation>
    <scope>NUCLEOTIDE SEQUENCE [LARGE SCALE GENOMIC DNA]</scope>
</reference>
<dbReference type="HAMAP" id="MF_00503">
    <property type="entry name" value="Ribosomal_bL9"/>
    <property type="match status" value="1"/>
</dbReference>
<dbReference type="NCBIfam" id="TIGR00158">
    <property type="entry name" value="L9"/>
    <property type="match status" value="1"/>
</dbReference>
<dbReference type="PANTHER" id="PTHR21368">
    <property type="entry name" value="50S RIBOSOMAL PROTEIN L9"/>
    <property type="match status" value="1"/>
</dbReference>
<dbReference type="PATRIC" id="fig|1778264.3.peg.198"/>
<comment type="function">
    <text evidence="7">Binds to the 23S rRNA.</text>
</comment>
<evidence type="ECO:0000313" key="9">
    <source>
        <dbReference type="EMBL" id="CUX95927.1"/>
    </source>
</evidence>